<dbReference type="InterPro" id="IPR013767">
    <property type="entry name" value="PAS_fold"/>
</dbReference>
<evidence type="ECO:0000259" key="5">
    <source>
        <dbReference type="PROSITE" id="PS50113"/>
    </source>
</evidence>
<dbReference type="PROSITE" id="PS50113">
    <property type="entry name" value="PAC"/>
    <property type="match status" value="1"/>
</dbReference>
<dbReference type="InterPro" id="IPR029016">
    <property type="entry name" value="GAF-like_dom_sf"/>
</dbReference>
<dbReference type="SUPFAM" id="SSF55785">
    <property type="entry name" value="PYP-like sensor domain (PAS domain)"/>
    <property type="match status" value="2"/>
</dbReference>
<evidence type="ECO:0000313" key="7">
    <source>
        <dbReference type="EMBL" id="CAI50656.1"/>
    </source>
</evidence>
<feature type="domain" description="PAS" evidence="4">
    <location>
        <begin position="194"/>
        <end position="231"/>
    </location>
</feature>
<dbReference type="eggNOG" id="arCOG03931">
    <property type="taxonomic scope" value="Archaea"/>
</dbReference>
<proteinExistence type="predicted"/>
<dbReference type="PROSITE" id="PS51898">
    <property type="entry name" value="TYR_RECOMBINASE"/>
    <property type="match status" value="1"/>
</dbReference>
<dbReference type="EnsemblBacteria" id="CAI50656">
    <property type="protein sequence ID" value="CAI50656"/>
    <property type="gene ID" value="NP_5130A"/>
</dbReference>
<dbReference type="HOGENOM" id="CLU_010057_1_0_2"/>
<dbReference type="Pfam" id="PF00589">
    <property type="entry name" value="Phage_integrase"/>
    <property type="match status" value="1"/>
</dbReference>
<dbReference type="Gene3D" id="1.10.10.10">
    <property type="entry name" value="Winged helix-like DNA-binding domain superfamily/Winged helix DNA-binding domain"/>
    <property type="match status" value="1"/>
</dbReference>
<sequence length="839" mass="90121">MEELGAAEYETLREAATTAREQLVLRLAAEAGLRPAEQAQLRLDDIDRRQFDGEVHHFLSVRGADGTVRRRGYLPASLARTVEEYAEATGREPADRLVDVTPRRIQMLISEVGDRAAKRTGDERFESVSSDALRRYFARRLLSEANIDPRVVCAVGGWDRLAALDDYVNEVDDAAIAAAFGAASGGSGDAGASLEGAAGAAMFELDADGRITDADGAVASLLGYDSDGLAGTAFGQLFTETARERARPREVLAAAGRDDVAVTECRLRRADGTETRVSALVCALRDGDRLEGFAVVLREPGTDSQQPDGVFERAIEAVGQPVCLATLDGQIERVNPAFEALLGYSRGEAVGRSAEDILSSGEDTDRYYEELRETVLEGETWTGEVTVRRKSGERVHVRQTVSPVFDDTGDVEFVVVVATDVTERVRSERALARRCETLERLEALVADINAAGRELIDASTRPEIEAAVCASLAESDAYAAAWVGGTDPGEPRVRPREWAGAESEADDAVAVESPAVETALDLGTPRVTAGDLPADIVGPFDPDAVEGYTAGVVPVAYGETTYGLLVVFTERGTAFGDRERTLLSDLGARIGHAVTAIERRNLLLADTVVELEFGCNDENAFLVAATEAHDCTCSLEAVVPVSEESLLFYATLSGAKPDAVLDSATAMDGVTDGRYIREYDDRSLLEFTVEGNSPALTLTDLGATICEGVAEHGEQTIRAELPSGADVRSVVEGLRSVFPDTTLRSKHAVDQPVETVAEFQDSLAERLTDKQRAALRAAYFAGYFDWPRGSTAEEVADSMGVSSPTLHNHLRKAERKLLSAFFDHTGEHLGSEQPEHLSG</sequence>
<dbReference type="InterPro" id="IPR031803">
    <property type="entry name" value="BAT_GAF/HTH-assoc"/>
</dbReference>
<dbReference type="GeneID" id="3702265"/>
<dbReference type="InterPro" id="IPR013762">
    <property type="entry name" value="Integrase-like_cat_sf"/>
</dbReference>
<dbReference type="InterPro" id="IPR035965">
    <property type="entry name" value="PAS-like_dom_sf"/>
</dbReference>
<evidence type="ECO:0000256" key="3">
    <source>
        <dbReference type="ARBA" id="ARBA00023172"/>
    </source>
</evidence>
<evidence type="ECO:0000256" key="1">
    <source>
        <dbReference type="ARBA" id="ARBA00023015"/>
    </source>
</evidence>
<dbReference type="Proteomes" id="UP000002698">
    <property type="component" value="Chromosome"/>
</dbReference>
<dbReference type="InterPro" id="IPR013324">
    <property type="entry name" value="RNA_pol_sigma_r3/r4-like"/>
</dbReference>
<dbReference type="InterPro" id="IPR000700">
    <property type="entry name" value="PAS-assoc_C"/>
</dbReference>
<dbReference type="PANTHER" id="PTHR34236:SF1">
    <property type="entry name" value="DIMETHYL SULFOXIDE REDUCTASE TRANSCRIPTIONAL ACTIVATOR"/>
    <property type="match status" value="1"/>
</dbReference>
<dbReference type="GO" id="GO:0006310">
    <property type="term" value="P:DNA recombination"/>
    <property type="evidence" value="ECO:0007669"/>
    <property type="project" value="UniProtKB-KW"/>
</dbReference>
<dbReference type="GO" id="GO:0015074">
    <property type="term" value="P:DNA integration"/>
    <property type="evidence" value="ECO:0007669"/>
    <property type="project" value="InterPro"/>
</dbReference>
<dbReference type="Gene3D" id="1.10.443.10">
    <property type="entry name" value="Intergrase catalytic core"/>
    <property type="match status" value="1"/>
</dbReference>
<dbReference type="Pfam" id="PF15915">
    <property type="entry name" value="BAT"/>
    <property type="match status" value="1"/>
</dbReference>
<accession>A0A1U7EZD2</accession>
<evidence type="ECO:0000313" key="8">
    <source>
        <dbReference type="Proteomes" id="UP000002698"/>
    </source>
</evidence>
<keyword evidence="2" id="KW-0804">Transcription</keyword>
<dbReference type="Pfam" id="PF04967">
    <property type="entry name" value="HTH_10"/>
    <property type="match status" value="1"/>
</dbReference>
<feature type="domain" description="PAC" evidence="5">
    <location>
        <begin position="381"/>
        <end position="433"/>
    </location>
</feature>
<dbReference type="PANTHER" id="PTHR34236">
    <property type="entry name" value="DIMETHYL SULFOXIDE REDUCTASE TRANSCRIPTIONAL ACTIVATOR"/>
    <property type="match status" value="1"/>
</dbReference>
<dbReference type="SMART" id="SM00086">
    <property type="entry name" value="PAC"/>
    <property type="match status" value="1"/>
</dbReference>
<dbReference type="Gene3D" id="3.30.450.40">
    <property type="match status" value="1"/>
</dbReference>
<dbReference type="eggNOG" id="arCOG02279">
    <property type="taxonomic scope" value="Archaea"/>
</dbReference>
<dbReference type="InterPro" id="IPR011010">
    <property type="entry name" value="DNA_brk_join_enz"/>
</dbReference>
<dbReference type="InterPro" id="IPR001610">
    <property type="entry name" value="PAC"/>
</dbReference>
<evidence type="ECO:0000259" key="4">
    <source>
        <dbReference type="PROSITE" id="PS50112"/>
    </source>
</evidence>
<feature type="domain" description="PAS" evidence="4">
    <location>
        <begin position="311"/>
        <end position="378"/>
    </location>
</feature>
<dbReference type="SMART" id="SM00091">
    <property type="entry name" value="PAS"/>
    <property type="match status" value="2"/>
</dbReference>
<dbReference type="CDD" id="cd00130">
    <property type="entry name" value="PAS"/>
    <property type="match status" value="2"/>
</dbReference>
<protein>
    <submittedName>
        <fullName evidence="7">Integrase family protein / sensor/bat box HTH-10 family transcription regulator</fullName>
    </submittedName>
</protein>
<dbReference type="AlphaFoldDB" id="A0A1U7EZD2"/>
<dbReference type="SUPFAM" id="SSF56349">
    <property type="entry name" value="DNA breaking-rejoining enzymes"/>
    <property type="match status" value="1"/>
</dbReference>
<dbReference type="SUPFAM" id="SSF55781">
    <property type="entry name" value="GAF domain-like"/>
    <property type="match status" value="1"/>
</dbReference>
<dbReference type="InterPro" id="IPR002104">
    <property type="entry name" value="Integrase_catalytic"/>
</dbReference>
<evidence type="ECO:0000256" key="2">
    <source>
        <dbReference type="ARBA" id="ARBA00023163"/>
    </source>
</evidence>
<dbReference type="SUPFAM" id="SSF88659">
    <property type="entry name" value="Sigma3 and sigma4 domains of RNA polymerase sigma factors"/>
    <property type="match status" value="1"/>
</dbReference>
<dbReference type="Gene3D" id="3.30.450.20">
    <property type="entry name" value="PAS domain"/>
    <property type="match status" value="2"/>
</dbReference>
<dbReference type="EMBL" id="CR936257">
    <property type="protein sequence ID" value="CAI50656.1"/>
    <property type="molecule type" value="Genomic_DNA"/>
</dbReference>
<dbReference type="InterPro" id="IPR036388">
    <property type="entry name" value="WH-like_DNA-bd_sf"/>
</dbReference>
<reference evidence="7 8" key="1">
    <citation type="journal article" date="2005" name="Genome Res.">
        <title>Living with two extremes: conclusions from the genome sequence of Natronomonas pharaonis.</title>
        <authorList>
            <person name="Falb M."/>
            <person name="Pfeiffer F."/>
            <person name="Palm P."/>
            <person name="Rodewald K."/>
            <person name="Hickmann V."/>
            <person name="Tittor J."/>
            <person name="Oesterhelt D."/>
        </authorList>
    </citation>
    <scope>NUCLEOTIDE SEQUENCE [LARGE SCALE GENOMIC DNA]</scope>
    <source>
        <strain evidence="8">ATCC 35678 / DSM 2160 / CIP 103997 / JCM 8858 / NBRC 14720 / NCIMB 2260 / Gabara</strain>
    </source>
</reference>
<evidence type="ECO:0000259" key="6">
    <source>
        <dbReference type="PROSITE" id="PS51898"/>
    </source>
</evidence>
<keyword evidence="3" id="KW-0233">DNA recombination</keyword>
<keyword evidence="8" id="KW-1185">Reference proteome</keyword>
<keyword evidence="1" id="KW-0805">Transcription regulation</keyword>
<dbReference type="Pfam" id="PF13426">
    <property type="entry name" value="PAS_9"/>
    <property type="match status" value="1"/>
</dbReference>
<name>A0A1U7EZD2_NATPD</name>
<dbReference type="Pfam" id="PF00989">
    <property type="entry name" value="PAS"/>
    <property type="match status" value="1"/>
</dbReference>
<gene>
    <name evidence="7" type="ordered locus">NP_5130A</name>
</gene>
<dbReference type="OrthoDB" id="234125at2157"/>
<dbReference type="STRING" id="348780.NP_5130A"/>
<organism evidence="7 8">
    <name type="scientific">Natronomonas pharaonis (strain ATCC 35678 / DSM 2160 / CIP 103997 / JCM 8858 / NBRC 14720 / NCIMB 2260 / Gabara)</name>
    <name type="common">Halobacterium pharaonis</name>
    <dbReference type="NCBI Taxonomy" id="348780"/>
    <lineage>
        <taxon>Archaea</taxon>
        <taxon>Methanobacteriati</taxon>
        <taxon>Methanobacteriota</taxon>
        <taxon>Stenosarchaea group</taxon>
        <taxon>Halobacteria</taxon>
        <taxon>Halobacteriales</taxon>
        <taxon>Natronomonadaceae</taxon>
        <taxon>Natronomonas</taxon>
    </lineage>
</organism>
<feature type="domain" description="Tyr recombinase" evidence="6">
    <location>
        <begin position="1"/>
        <end position="181"/>
    </location>
</feature>
<dbReference type="PROSITE" id="PS50112">
    <property type="entry name" value="PAS"/>
    <property type="match status" value="2"/>
</dbReference>
<dbReference type="InterPro" id="IPR007050">
    <property type="entry name" value="HTH_bacterioopsin"/>
</dbReference>
<dbReference type="NCBIfam" id="TIGR00229">
    <property type="entry name" value="sensory_box"/>
    <property type="match status" value="2"/>
</dbReference>
<dbReference type="CDD" id="cd00397">
    <property type="entry name" value="DNA_BRE_C"/>
    <property type="match status" value="1"/>
</dbReference>
<dbReference type="RefSeq" id="WP_011324266.1">
    <property type="nucleotide sequence ID" value="NC_007426.1"/>
</dbReference>
<dbReference type="KEGG" id="nph:NP_5130A"/>
<dbReference type="GO" id="GO:0003677">
    <property type="term" value="F:DNA binding"/>
    <property type="evidence" value="ECO:0007669"/>
    <property type="project" value="InterPro"/>
</dbReference>
<dbReference type="GO" id="GO:0006355">
    <property type="term" value="P:regulation of DNA-templated transcription"/>
    <property type="evidence" value="ECO:0007669"/>
    <property type="project" value="InterPro"/>
</dbReference>
<dbReference type="InterPro" id="IPR000014">
    <property type="entry name" value="PAS"/>
</dbReference>